<keyword evidence="7" id="KW-0813">Transport</keyword>
<comment type="similarity">
    <text evidence="5">Belongs to the ATG27 family.</text>
</comment>
<evidence type="ECO:0000256" key="14">
    <source>
        <dbReference type="ARBA" id="ARBA00023128"/>
    </source>
</evidence>
<evidence type="ECO:0000313" key="22">
    <source>
        <dbReference type="Proteomes" id="UP001244207"/>
    </source>
</evidence>
<evidence type="ECO:0000256" key="10">
    <source>
        <dbReference type="ARBA" id="ARBA00022927"/>
    </source>
</evidence>
<keyword evidence="8 19" id="KW-0812">Transmembrane</keyword>
<dbReference type="GO" id="GO:0006914">
    <property type="term" value="P:autophagy"/>
    <property type="evidence" value="ECO:0007669"/>
    <property type="project" value="UniProtKB-KW"/>
</dbReference>
<keyword evidence="15 19" id="KW-0472">Membrane</keyword>
<feature type="region of interest" description="Disordered" evidence="18">
    <location>
        <begin position="1"/>
        <end position="32"/>
    </location>
</feature>
<evidence type="ECO:0000256" key="6">
    <source>
        <dbReference type="ARBA" id="ARBA00013776"/>
    </source>
</evidence>
<protein>
    <recommendedName>
        <fullName evidence="6">Autophagy-related protein 27</fullName>
    </recommendedName>
</protein>
<comment type="caution">
    <text evidence="21">The sequence shown here is derived from an EMBL/GenBank/DDBJ whole genome shotgun (WGS) entry which is preliminary data.</text>
</comment>
<evidence type="ECO:0000259" key="20">
    <source>
        <dbReference type="PROSITE" id="PS51914"/>
    </source>
</evidence>
<keyword evidence="9" id="KW-0732">Signal</keyword>
<dbReference type="InterPro" id="IPR044865">
    <property type="entry name" value="MRH_dom"/>
</dbReference>
<evidence type="ECO:0000256" key="18">
    <source>
        <dbReference type="SAM" id="MobiDB-lite"/>
    </source>
</evidence>
<evidence type="ECO:0000256" key="16">
    <source>
        <dbReference type="ARBA" id="ARBA00023157"/>
    </source>
</evidence>
<dbReference type="GO" id="GO:0031966">
    <property type="term" value="C:mitochondrial membrane"/>
    <property type="evidence" value="ECO:0007669"/>
    <property type="project" value="UniProtKB-SubCell"/>
</dbReference>
<evidence type="ECO:0000256" key="4">
    <source>
        <dbReference type="ARBA" id="ARBA00004614"/>
    </source>
</evidence>
<dbReference type="Pfam" id="PF09451">
    <property type="entry name" value="ATG27"/>
    <property type="match status" value="1"/>
</dbReference>
<dbReference type="EMBL" id="JAHMHS010000209">
    <property type="protein sequence ID" value="KAK1707515.1"/>
    <property type="molecule type" value="Genomic_DNA"/>
</dbReference>
<keyword evidence="13" id="KW-0333">Golgi apparatus</keyword>
<comment type="subcellular location">
    <subcellularLocation>
        <location evidence="2">Cytoplasmic vesicle membrane</location>
        <topology evidence="2">Single-pass type I membrane protein</topology>
    </subcellularLocation>
    <subcellularLocation>
        <location evidence="4">Golgi apparatus membrane</location>
        <topology evidence="4">Single-pass type I membrane protein</topology>
    </subcellularLocation>
    <subcellularLocation>
        <location evidence="1">Mitochondrion membrane</location>
        <topology evidence="1">Single-pass membrane protein</topology>
    </subcellularLocation>
    <subcellularLocation>
        <location evidence="3">Preautophagosomal structure membrane</location>
        <topology evidence="3">Single-pass type I membrane protein</topology>
    </subcellularLocation>
</comment>
<sequence>MTMMQQAKCRLAKTVRSHSPKKQPKRGHPPAATVHLLRPPKPHERHAVTCPFSVACPASRTTFITYKTTLSSNYSPFPFSQYFTQPYSSSCLLSFRDPQQIRKLHRSSDGPPFPIPPRENRLAGSPAMHFPRLLRAEGAFVLALLLAPLPAAAMLDCKHIRVDDVSFNLEALGGPHSVVTSQWHPPTYTNTSYTVDICAPLKRKGDVKKEEQCPSFTRVCAIERNIHPGDDKKDEVEKVIPIAGELGDHGGSKLDATAERLKSSDSNSDAKKEGVRLILNGGSYPLGKNGRNQKAIIEFLCDRDRTGLEGEVKPEDQYDGSQFRAREEGKEGEDDGPSPDEKQVLLNGTALIWNSYGPNEKNDMDVLRLTWHTKYACEDAYGKPPAEGGSGGGDTSSHWGFFTWLFVLAFLGIAAYLIFGSWLNYNRYGARGWDLLPHGDTIRDIPYLVKDWTRNVLNTVNTSGGRGGYSAV</sequence>
<feature type="compositionally biased region" description="Basic residues" evidence="18">
    <location>
        <begin position="10"/>
        <end position="28"/>
    </location>
</feature>
<keyword evidence="17" id="KW-0968">Cytoplasmic vesicle</keyword>
<evidence type="ECO:0000256" key="19">
    <source>
        <dbReference type="SAM" id="Phobius"/>
    </source>
</evidence>
<evidence type="ECO:0000256" key="5">
    <source>
        <dbReference type="ARBA" id="ARBA00005363"/>
    </source>
</evidence>
<keyword evidence="10" id="KW-0653">Protein transport</keyword>
<evidence type="ECO:0000256" key="17">
    <source>
        <dbReference type="ARBA" id="ARBA00023329"/>
    </source>
</evidence>
<evidence type="ECO:0000256" key="9">
    <source>
        <dbReference type="ARBA" id="ARBA00022729"/>
    </source>
</evidence>
<feature type="transmembrane region" description="Helical" evidence="19">
    <location>
        <begin position="399"/>
        <end position="419"/>
    </location>
</feature>
<dbReference type="GO" id="GO:0000139">
    <property type="term" value="C:Golgi membrane"/>
    <property type="evidence" value="ECO:0007669"/>
    <property type="project" value="UniProtKB-SubCell"/>
</dbReference>
<reference evidence="21" key="1">
    <citation type="submission" date="2021-12" db="EMBL/GenBank/DDBJ databases">
        <title>Comparative genomics, transcriptomics and evolutionary studies reveal genomic signatures of adaptation to plant cell wall in hemibiotrophic fungi.</title>
        <authorList>
            <consortium name="DOE Joint Genome Institute"/>
            <person name="Baroncelli R."/>
            <person name="Diaz J.F."/>
            <person name="Benocci T."/>
            <person name="Peng M."/>
            <person name="Battaglia E."/>
            <person name="Haridas S."/>
            <person name="Andreopoulos W."/>
            <person name="Labutti K."/>
            <person name="Pangilinan J."/>
            <person name="Floch G.L."/>
            <person name="Makela M.R."/>
            <person name="Henrissat B."/>
            <person name="Grigoriev I.V."/>
            <person name="Crouch J.A."/>
            <person name="De Vries R.P."/>
            <person name="Sukno S.A."/>
            <person name="Thon M.R."/>
        </authorList>
    </citation>
    <scope>NUCLEOTIDE SEQUENCE</scope>
    <source>
        <strain evidence="21">CBS 112980</strain>
    </source>
</reference>
<accession>A0AAD8U803</accession>
<gene>
    <name evidence="21" type="ORF">BDZ83DRAFT_642868</name>
</gene>
<evidence type="ECO:0000256" key="15">
    <source>
        <dbReference type="ARBA" id="ARBA00023136"/>
    </source>
</evidence>
<organism evidence="21 22">
    <name type="scientific">Glomerella acutata</name>
    <name type="common">Colletotrichum acutatum</name>
    <dbReference type="NCBI Taxonomy" id="27357"/>
    <lineage>
        <taxon>Eukaryota</taxon>
        <taxon>Fungi</taxon>
        <taxon>Dikarya</taxon>
        <taxon>Ascomycota</taxon>
        <taxon>Pezizomycotina</taxon>
        <taxon>Sordariomycetes</taxon>
        <taxon>Hypocreomycetidae</taxon>
        <taxon>Glomerellales</taxon>
        <taxon>Glomerellaceae</taxon>
        <taxon>Colletotrichum</taxon>
        <taxon>Colletotrichum acutatum species complex</taxon>
    </lineage>
</organism>
<evidence type="ECO:0000256" key="13">
    <source>
        <dbReference type="ARBA" id="ARBA00023034"/>
    </source>
</evidence>
<feature type="domain" description="MRH" evidence="20">
    <location>
        <begin position="155"/>
        <end position="379"/>
    </location>
</feature>
<dbReference type="RefSeq" id="XP_060358052.1">
    <property type="nucleotide sequence ID" value="XM_060509643.1"/>
</dbReference>
<evidence type="ECO:0000256" key="1">
    <source>
        <dbReference type="ARBA" id="ARBA00004304"/>
    </source>
</evidence>
<dbReference type="SUPFAM" id="SSF50911">
    <property type="entry name" value="Mannose 6-phosphate receptor domain"/>
    <property type="match status" value="1"/>
</dbReference>
<dbReference type="InterPro" id="IPR009011">
    <property type="entry name" value="Man6P_isomerase_rcpt-bd_dom_sf"/>
</dbReference>
<dbReference type="GO" id="GO:0030659">
    <property type="term" value="C:cytoplasmic vesicle membrane"/>
    <property type="evidence" value="ECO:0007669"/>
    <property type="project" value="UniProtKB-SubCell"/>
</dbReference>
<evidence type="ECO:0000256" key="11">
    <source>
        <dbReference type="ARBA" id="ARBA00022989"/>
    </source>
</evidence>
<dbReference type="GeneID" id="85393542"/>
<evidence type="ECO:0000313" key="21">
    <source>
        <dbReference type="EMBL" id="KAK1707515.1"/>
    </source>
</evidence>
<dbReference type="PROSITE" id="PS51914">
    <property type="entry name" value="MRH"/>
    <property type="match status" value="1"/>
</dbReference>
<dbReference type="GO" id="GO:0034045">
    <property type="term" value="C:phagophore assembly site membrane"/>
    <property type="evidence" value="ECO:0007669"/>
    <property type="project" value="UniProtKB-SubCell"/>
</dbReference>
<evidence type="ECO:0000256" key="3">
    <source>
        <dbReference type="ARBA" id="ARBA00004472"/>
    </source>
</evidence>
<proteinExistence type="inferred from homology"/>
<name>A0AAD8U803_GLOAC</name>
<keyword evidence="11 19" id="KW-1133">Transmembrane helix</keyword>
<feature type="region of interest" description="Disordered" evidence="18">
    <location>
        <begin position="308"/>
        <end position="341"/>
    </location>
</feature>
<dbReference type="InterPro" id="IPR018939">
    <property type="entry name" value="Autophagy-rel_prot_27"/>
</dbReference>
<dbReference type="AlphaFoldDB" id="A0AAD8U803"/>
<dbReference type="GO" id="GO:0015031">
    <property type="term" value="P:protein transport"/>
    <property type="evidence" value="ECO:0007669"/>
    <property type="project" value="UniProtKB-KW"/>
</dbReference>
<dbReference type="PANTHER" id="PTHR15071">
    <property type="entry name" value="MANNOSE-6-PHOSPHATE RECEPTOR FAMILY MEMBER"/>
    <property type="match status" value="1"/>
</dbReference>
<keyword evidence="16" id="KW-1015">Disulfide bond</keyword>
<dbReference type="Proteomes" id="UP001244207">
    <property type="component" value="Unassembled WGS sequence"/>
</dbReference>
<keyword evidence="14" id="KW-0496">Mitochondrion</keyword>
<keyword evidence="12" id="KW-0072">Autophagy</keyword>
<evidence type="ECO:0000256" key="8">
    <source>
        <dbReference type="ARBA" id="ARBA00022692"/>
    </source>
</evidence>
<evidence type="ECO:0000256" key="12">
    <source>
        <dbReference type="ARBA" id="ARBA00023006"/>
    </source>
</evidence>
<keyword evidence="22" id="KW-1185">Reference proteome</keyword>
<evidence type="ECO:0000256" key="2">
    <source>
        <dbReference type="ARBA" id="ARBA00004358"/>
    </source>
</evidence>
<dbReference type="Gene3D" id="2.70.130.10">
    <property type="entry name" value="Mannose-6-phosphate receptor binding domain"/>
    <property type="match status" value="1"/>
</dbReference>
<evidence type="ECO:0000256" key="7">
    <source>
        <dbReference type="ARBA" id="ARBA00022448"/>
    </source>
</evidence>
<dbReference type="PANTHER" id="PTHR15071:SF13">
    <property type="entry name" value="AUTOPHAGY-RELATED PROTEIN 27"/>
    <property type="match status" value="1"/>
</dbReference>